<dbReference type="EMBL" id="JAALLT010000003">
    <property type="protein sequence ID" value="NGP77107.1"/>
    <property type="molecule type" value="Genomic_DNA"/>
</dbReference>
<evidence type="ECO:0000256" key="1">
    <source>
        <dbReference type="SAM" id="SignalP"/>
    </source>
</evidence>
<protein>
    <submittedName>
        <fullName evidence="2">Uncharacterized protein</fullName>
    </submittedName>
</protein>
<proteinExistence type="predicted"/>
<name>A0A6M1T2W1_9BACT</name>
<gene>
    <name evidence="2" type="ORF">G3570_10715</name>
</gene>
<keyword evidence="1" id="KW-0732">Signal</keyword>
<feature type="chain" id="PRO_5026892844" evidence="1">
    <location>
        <begin position="22"/>
        <end position="194"/>
    </location>
</feature>
<feature type="signal peptide" evidence="1">
    <location>
        <begin position="1"/>
        <end position="21"/>
    </location>
</feature>
<comment type="caution">
    <text evidence="2">The sequence shown here is derived from an EMBL/GenBank/DDBJ whole genome shotgun (WGS) entry which is preliminary data.</text>
</comment>
<dbReference type="AlphaFoldDB" id="A0A6M1T2W1"/>
<organism evidence="2 3">
    <name type="scientific">Halalkalibaculum roseum</name>
    <dbReference type="NCBI Taxonomy" id="2709311"/>
    <lineage>
        <taxon>Bacteria</taxon>
        <taxon>Pseudomonadati</taxon>
        <taxon>Balneolota</taxon>
        <taxon>Balneolia</taxon>
        <taxon>Balneolales</taxon>
        <taxon>Balneolaceae</taxon>
        <taxon>Halalkalibaculum</taxon>
    </lineage>
</organism>
<evidence type="ECO:0000313" key="3">
    <source>
        <dbReference type="Proteomes" id="UP000473278"/>
    </source>
</evidence>
<sequence length="194" mass="21086">MKKITTSLLLVCFVAAGTLQAQSSTNKSKQAKINSAQSAAPASVSENATIMDWPQQEGGEMVLLKEGNNGYTCLPDMPATSGNDPMCLDEPWMKWADAWMNKKDLEISTMGFGYMLQGGSAESNVDPYATAPTPDNEWITDAVPHLMIIVPDASMLKGLPDKPDLGGPWVMWKNTPYVHIMVPMPKHNAGRANM</sequence>
<reference evidence="2 3" key="1">
    <citation type="submission" date="2020-02" db="EMBL/GenBank/DDBJ databases">
        <title>Balneolaceae bacterium YR4-1, complete genome.</title>
        <authorList>
            <person name="Li Y."/>
            <person name="Wu S."/>
        </authorList>
    </citation>
    <scope>NUCLEOTIDE SEQUENCE [LARGE SCALE GENOMIC DNA]</scope>
    <source>
        <strain evidence="2 3">YR4-1</strain>
    </source>
</reference>
<dbReference type="Proteomes" id="UP000473278">
    <property type="component" value="Unassembled WGS sequence"/>
</dbReference>
<dbReference type="RefSeq" id="WP_165142146.1">
    <property type="nucleotide sequence ID" value="NZ_JAALLT010000003.1"/>
</dbReference>
<keyword evidence="3" id="KW-1185">Reference proteome</keyword>
<evidence type="ECO:0000313" key="2">
    <source>
        <dbReference type="EMBL" id="NGP77107.1"/>
    </source>
</evidence>
<accession>A0A6M1T2W1</accession>